<evidence type="ECO:0000256" key="2">
    <source>
        <dbReference type="SAM" id="Phobius"/>
    </source>
</evidence>
<evidence type="ECO:0000313" key="5">
    <source>
        <dbReference type="Proteomes" id="UP001064489"/>
    </source>
</evidence>
<evidence type="ECO:0000259" key="3">
    <source>
        <dbReference type="Pfam" id="PF03407"/>
    </source>
</evidence>
<comment type="caution">
    <text evidence="4">The sequence shown here is derived from an EMBL/GenBank/DDBJ whole genome shotgun (WGS) entry which is preliminary data.</text>
</comment>
<accession>A0AAD5IWM6</accession>
<dbReference type="Pfam" id="PF03407">
    <property type="entry name" value="Nucleotid_trans"/>
    <property type="match status" value="1"/>
</dbReference>
<keyword evidence="2" id="KW-0472">Membrane</keyword>
<keyword evidence="2" id="KW-1133">Transmembrane helix</keyword>
<dbReference type="PANTHER" id="PTHR46581">
    <property type="entry name" value="ARABINOSYLTRANSFERASE RRA3"/>
    <property type="match status" value="1"/>
</dbReference>
<dbReference type="PANTHER" id="PTHR46581:SF3">
    <property type="entry name" value="ARABINOSYLTRANSFERASE RRA3"/>
    <property type="match status" value="1"/>
</dbReference>
<gene>
    <name evidence="4" type="ORF">LWI28_000445</name>
</gene>
<reference evidence="4" key="1">
    <citation type="journal article" date="2022" name="Plant J.">
        <title>Strategies of tolerance reflected in two North American maple genomes.</title>
        <authorList>
            <person name="McEvoy S.L."/>
            <person name="Sezen U.U."/>
            <person name="Trouern-Trend A."/>
            <person name="McMahon S.M."/>
            <person name="Schaberg P.G."/>
            <person name="Yang J."/>
            <person name="Wegrzyn J.L."/>
            <person name="Swenson N.G."/>
        </authorList>
    </citation>
    <scope>NUCLEOTIDE SEQUENCE</scope>
    <source>
        <strain evidence="4">91603</strain>
    </source>
</reference>
<name>A0AAD5IWM6_ACENE</name>
<protein>
    <recommendedName>
        <fullName evidence="3">Nucleotide-diphospho-sugar transferase domain-containing protein</fullName>
    </recommendedName>
</protein>
<evidence type="ECO:0000313" key="4">
    <source>
        <dbReference type="EMBL" id="KAI9180031.1"/>
    </source>
</evidence>
<feature type="domain" description="Nucleotide-diphospho-sugar transferase" evidence="3">
    <location>
        <begin position="182"/>
        <end position="246"/>
    </location>
</feature>
<dbReference type="InterPro" id="IPR044290">
    <property type="entry name" value="RRA1/2/3"/>
</dbReference>
<feature type="transmembrane region" description="Helical" evidence="2">
    <location>
        <begin position="21"/>
        <end position="40"/>
    </location>
</feature>
<feature type="coiled-coil region" evidence="1">
    <location>
        <begin position="68"/>
        <end position="109"/>
    </location>
</feature>
<keyword evidence="5" id="KW-1185">Reference proteome</keyword>
<dbReference type="GO" id="GO:0080147">
    <property type="term" value="P:root hair cell development"/>
    <property type="evidence" value="ECO:0007669"/>
    <property type="project" value="InterPro"/>
</dbReference>
<sequence>MTGRRGRQSKSLHRSRIPVAIAVRIFLGCFFAFFFPYSFLSPTKPPRTTAKSTPLQVVSTICKSSEQLNQLKSQLVAVMEKNLELKIQASELTEKLRLAEQGKDHARKRVLVLGAQQKVGPFGTVKGSRTNPTVVPDESVNPRLDKVLERVAVGREVIVALVNSNVKDTLEVWFNSIKRLGIHNYLVVALDEEIFKFCVSNDVPVYKRDPDEGIDSTARTGGNHAVSGLKFRILRDFLQLGYSVLL</sequence>
<proteinExistence type="predicted"/>
<organism evidence="4 5">
    <name type="scientific">Acer negundo</name>
    <name type="common">Box elder</name>
    <dbReference type="NCBI Taxonomy" id="4023"/>
    <lineage>
        <taxon>Eukaryota</taxon>
        <taxon>Viridiplantae</taxon>
        <taxon>Streptophyta</taxon>
        <taxon>Embryophyta</taxon>
        <taxon>Tracheophyta</taxon>
        <taxon>Spermatophyta</taxon>
        <taxon>Magnoliopsida</taxon>
        <taxon>eudicotyledons</taxon>
        <taxon>Gunneridae</taxon>
        <taxon>Pentapetalae</taxon>
        <taxon>rosids</taxon>
        <taxon>malvids</taxon>
        <taxon>Sapindales</taxon>
        <taxon>Sapindaceae</taxon>
        <taxon>Hippocastanoideae</taxon>
        <taxon>Acereae</taxon>
        <taxon>Acer</taxon>
    </lineage>
</organism>
<dbReference type="Proteomes" id="UP001064489">
    <property type="component" value="Chromosome 4"/>
</dbReference>
<evidence type="ECO:0000256" key="1">
    <source>
        <dbReference type="SAM" id="Coils"/>
    </source>
</evidence>
<keyword evidence="2" id="KW-0812">Transmembrane</keyword>
<dbReference type="GO" id="GO:0016757">
    <property type="term" value="F:glycosyltransferase activity"/>
    <property type="evidence" value="ECO:0007669"/>
    <property type="project" value="InterPro"/>
</dbReference>
<dbReference type="EMBL" id="JAJSOW010000101">
    <property type="protein sequence ID" value="KAI9180031.1"/>
    <property type="molecule type" value="Genomic_DNA"/>
</dbReference>
<dbReference type="InterPro" id="IPR005069">
    <property type="entry name" value="Nucl-diP-sugar_transferase"/>
</dbReference>
<dbReference type="AlphaFoldDB" id="A0AAD5IWM6"/>
<keyword evidence="1" id="KW-0175">Coiled coil</keyword>
<reference evidence="4" key="2">
    <citation type="submission" date="2023-02" db="EMBL/GenBank/DDBJ databases">
        <authorList>
            <person name="Swenson N.G."/>
            <person name="Wegrzyn J.L."/>
            <person name="Mcevoy S.L."/>
        </authorList>
    </citation>
    <scope>NUCLEOTIDE SEQUENCE</scope>
    <source>
        <strain evidence="4">91603</strain>
        <tissue evidence="4">Leaf</tissue>
    </source>
</reference>